<gene>
    <name evidence="2" type="ORF">G7Z17_g12579</name>
</gene>
<sequence>MEKAREGHTSRILGRLPFAQHAHAISPTSNIQVQMSVGTSYLRTTQPDPSQRSERSKRSKRREYDGWRTNVVIEASTASGAPPSGHCHSGGQLGIQCLQSTGSVTGNIPRTTAPTFH</sequence>
<evidence type="ECO:0000313" key="2">
    <source>
        <dbReference type="EMBL" id="KAF7538762.1"/>
    </source>
</evidence>
<proteinExistence type="predicted"/>
<organism evidence="2 3">
    <name type="scientific">Cylindrodendrum hubeiense</name>
    <dbReference type="NCBI Taxonomy" id="595255"/>
    <lineage>
        <taxon>Eukaryota</taxon>
        <taxon>Fungi</taxon>
        <taxon>Dikarya</taxon>
        <taxon>Ascomycota</taxon>
        <taxon>Pezizomycotina</taxon>
        <taxon>Sordariomycetes</taxon>
        <taxon>Hypocreomycetidae</taxon>
        <taxon>Hypocreales</taxon>
        <taxon>Nectriaceae</taxon>
        <taxon>Cylindrodendrum</taxon>
    </lineage>
</organism>
<dbReference type="AlphaFoldDB" id="A0A9P5L2Z0"/>
<protein>
    <submittedName>
        <fullName evidence="2">Uncharacterized protein</fullName>
    </submittedName>
</protein>
<feature type="compositionally biased region" description="Basic and acidic residues" evidence="1">
    <location>
        <begin position="51"/>
        <end position="65"/>
    </location>
</feature>
<dbReference type="Proteomes" id="UP000722485">
    <property type="component" value="Unassembled WGS sequence"/>
</dbReference>
<name>A0A9P5L2Z0_9HYPO</name>
<evidence type="ECO:0000256" key="1">
    <source>
        <dbReference type="SAM" id="MobiDB-lite"/>
    </source>
</evidence>
<accession>A0A9P5L2Z0</accession>
<evidence type="ECO:0000313" key="3">
    <source>
        <dbReference type="Proteomes" id="UP000722485"/>
    </source>
</evidence>
<feature type="compositionally biased region" description="Polar residues" evidence="1">
    <location>
        <begin position="37"/>
        <end position="50"/>
    </location>
</feature>
<keyword evidence="3" id="KW-1185">Reference proteome</keyword>
<dbReference type="EMBL" id="JAANBB010000585">
    <property type="protein sequence ID" value="KAF7538762.1"/>
    <property type="molecule type" value="Genomic_DNA"/>
</dbReference>
<reference evidence="2" key="1">
    <citation type="submission" date="2020-03" db="EMBL/GenBank/DDBJ databases">
        <title>Draft Genome Sequence of Cylindrodendrum hubeiense.</title>
        <authorList>
            <person name="Buettner E."/>
            <person name="Kellner H."/>
        </authorList>
    </citation>
    <scope>NUCLEOTIDE SEQUENCE</scope>
    <source>
        <strain evidence="2">IHI 201604</strain>
    </source>
</reference>
<feature type="region of interest" description="Disordered" evidence="1">
    <location>
        <begin position="37"/>
        <end position="65"/>
    </location>
</feature>
<comment type="caution">
    <text evidence="2">The sequence shown here is derived from an EMBL/GenBank/DDBJ whole genome shotgun (WGS) entry which is preliminary data.</text>
</comment>